<dbReference type="InterPro" id="IPR005545">
    <property type="entry name" value="YCII"/>
</dbReference>
<dbReference type="Gene3D" id="3.30.70.1060">
    <property type="entry name" value="Dimeric alpha+beta barrel"/>
    <property type="match status" value="1"/>
</dbReference>
<evidence type="ECO:0000313" key="4">
    <source>
        <dbReference type="Proteomes" id="UP001155380"/>
    </source>
</evidence>
<dbReference type="Proteomes" id="UP001155380">
    <property type="component" value="Unassembled WGS sequence"/>
</dbReference>
<gene>
    <name evidence="3" type="ORF">NBH21_03030</name>
</gene>
<sequence length="95" mass="10494">MFVVQLKFTEARARAPQFMEAHNAWLKRGFDDGIFLLAGSLQPRLGGAILVHGVSLDALQQRLGDDPFVAEGIVSTEVMEIDPGRADERLRFLVA</sequence>
<dbReference type="PANTHER" id="PTHR37828:SF1">
    <property type="entry name" value="YCII-RELATED DOMAIN-CONTAINING PROTEIN"/>
    <property type="match status" value="1"/>
</dbReference>
<evidence type="ECO:0000313" key="3">
    <source>
        <dbReference type="EMBL" id="MCO5955737.1"/>
    </source>
</evidence>
<comment type="caution">
    <text evidence="3">The sequence shown here is derived from an EMBL/GenBank/DDBJ whole genome shotgun (WGS) entry which is preliminary data.</text>
</comment>
<proteinExistence type="inferred from homology"/>
<feature type="domain" description="YCII-related" evidence="2">
    <location>
        <begin position="13"/>
        <end position="80"/>
    </location>
</feature>
<organism evidence="3 4">
    <name type="scientific">Ciceribacter sichuanensis</name>
    <dbReference type="NCBI Taxonomy" id="2949647"/>
    <lineage>
        <taxon>Bacteria</taxon>
        <taxon>Pseudomonadati</taxon>
        <taxon>Pseudomonadota</taxon>
        <taxon>Alphaproteobacteria</taxon>
        <taxon>Hyphomicrobiales</taxon>
        <taxon>Rhizobiaceae</taxon>
        <taxon>Ciceribacter</taxon>
    </lineage>
</organism>
<dbReference type="AlphaFoldDB" id="A0AAJ1BSU7"/>
<reference evidence="3" key="1">
    <citation type="submission" date="2022-06" db="EMBL/GenBank/DDBJ databases">
        <authorList>
            <person name="Sun Q."/>
        </authorList>
    </citation>
    <scope>NUCLEOTIDE SEQUENCE</scope>
    <source>
        <strain evidence="3">S101</strain>
    </source>
</reference>
<comment type="similarity">
    <text evidence="1">Belongs to the YciI family.</text>
</comment>
<accession>A0AAJ1BSU7</accession>
<dbReference type="InterPro" id="IPR011008">
    <property type="entry name" value="Dimeric_a/b-barrel"/>
</dbReference>
<name>A0AAJ1BSU7_9HYPH</name>
<dbReference type="PANTHER" id="PTHR37828">
    <property type="entry name" value="GSR2449 PROTEIN"/>
    <property type="match status" value="1"/>
</dbReference>
<dbReference type="SUPFAM" id="SSF54909">
    <property type="entry name" value="Dimeric alpha+beta barrel"/>
    <property type="match status" value="1"/>
</dbReference>
<dbReference type="EMBL" id="JAMXLX010000001">
    <property type="protein sequence ID" value="MCO5955737.1"/>
    <property type="molecule type" value="Genomic_DNA"/>
</dbReference>
<dbReference type="RefSeq" id="WP_250912466.1">
    <property type="nucleotide sequence ID" value="NZ_JAMXLX010000001.1"/>
</dbReference>
<evidence type="ECO:0000259" key="2">
    <source>
        <dbReference type="Pfam" id="PF03795"/>
    </source>
</evidence>
<dbReference type="Pfam" id="PF03795">
    <property type="entry name" value="YCII"/>
    <property type="match status" value="1"/>
</dbReference>
<protein>
    <submittedName>
        <fullName evidence="3">YciI family protein</fullName>
    </submittedName>
</protein>
<evidence type="ECO:0000256" key="1">
    <source>
        <dbReference type="ARBA" id="ARBA00007689"/>
    </source>
</evidence>